<evidence type="ECO:0000256" key="9">
    <source>
        <dbReference type="PROSITE-ProRule" id="PRU00283"/>
    </source>
</evidence>
<dbReference type="GO" id="GO:0048489">
    <property type="term" value="P:synaptic vesicle transport"/>
    <property type="evidence" value="ECO:0007669"/>
    <property type="project" value="UniProtKB-ARBA"/>
</dbReference>
<evidence type="ECO:0000259" key="13">
    <source>
        <dbReference type="PROSITE" id="PS50067"/>
    </source>
</evidence>
<dbReference type="InterPro" id="IPR036961">
    <property type="entry name" value="Kinesin_motor_dom_sf"/>
</dbReference>
<sequence length="974" mass="110322">MADSSYCIKVVCRVRPLNGKEKAAGNSFVVGFPTTNVVTVGNKTFQYDSVLRHDSTQEQVYTATAQPLVKDVLSGYNATIFAYGQTSSGKTHTMEGDLDDVNTRGIIPRIIYDLFDQIYEMDSNLEFHIKVSYFELYMEKVRDLLDITKVNLPIHENKQKVPYVKGVTERFVTIPEEVLATIEEGKSNRHVSVTNMNAHSSRSHAIFLISIKQVHKETQKTLTGKLFLVDLAGSEKVEKTNAQGLTLDEAKTINKSLLALSNVISKLSEGSKSHIPYRDSKLTRVLQESLGGNARTTLIICCSPSGSNESETKGTLLFGERAKMIKNKVEVNIELTAEEWRKRYERQKEECDKLKALIQVYTKELTRWRAGDAVPIDEQFPIKAPSSLPVDSASLTTATPTQPLEQGGGASSISALSAKEFEAERSKLYQQLDDKDEEIHQQTQKVEALSLSLKEMNLLLETSQEETMKLQEQMSSVERELVHSQEEVQEVMQALEELATSYDSKDTQIKELTNENEAMITENNVLKASIDAKDREINELMEGLKSDDKRRRLLLGNLCRDMGEMGDILGTKQEEKLISLNNSDDLSEGDYSNLRSYFSNIRIEARSLVEQRNILEESEREARQHADTSLKELNSCRLKYSDLKTQSDLLKVSVEEVREEKEELEKALIELNEQLLGLRGKERESLTAAQHDRKTELEQEILKEELQKKQLMYQEEVLALRDEIKNKELLIIQLQEQQVHQELAQQSLQDELIQLQLQREEYASLSNRYALKQKVDQDYSGLMDTVKSEMSKLDSLKRSLYEKLKTRLKNKGISPERQETKFLEENLEELSRVHKKTLSSFSEVQRDLLKHQSLLEVKSNRVKELETLLKETRLAADKEYRKLIEEKDQMKINFLSKLKERDRIGFTRRQGPTIVRPVSRPQGGAESRSVASVGGSREALLAVAGVNIVGTSKRSPLLDSGSGAGGNGNETGGE</sequence>
<dbReference type="SUPFAM" id="SSF52540">
    <property type="entry name" value="P-loop containing nucleoside triphosphate hydrolases"/>
    <property type="match status" value="1"/>
</dbReference>
<keyword evidence="5 9" id="KW-0067">ATP-binding</keyword>
<evidence type="ECO:0000256" key="6">
    <source>
        <dbReference type="ARBA" id="ARBA00023054"/>
    </source>
</evidence>
<dbReference type="GO" id="GO:0030951">
    <property type="term" value="P:establishment or maintenance of microtubule cytoskeleton polarity"/>
    <property type="evidence" value="ECO:0007669"/>
    <property type="project" value="UniProtKB-ARBA"/>
</dbReference>
<gene>
    <name evidence="14" type="primary">100635976</name>
</gene>
<feature type="coiled-coil region" evidence="11">
    <location>
        <begin position="330"/>
        <end position="364"/>
    </location>
</feature>
<evidence type="ECO:0000256" key="5">
    <source>
        <dbReference type="ARBA" id="ARBA00022840"/>
    </source>
</evidence>
<reference evidence="14" key="2">
    <citation type="submission" date="2017-05" db="UniProtKB">
        <authorList>
            <consortium name="EnsemblMetazoa"/>
        </authorList>
    </citation>
    <scope>IDENTIFICATION</scope>
</reference>
<dbReference type="InParanoid" id="A0A1X7VQF3"/>
<feature type="compositionally biased region" description="Polar residues" evidence="12">
    <location>
        <begin position="393"/>
        <end position="404"/>
    </location>
</feature>
<dbReference type="GO" id="GO:0007097">
    <property type="term" value="P:nuclear migration"/>
    <property type="evidence" value="ECO:0007669"/>
    <property type="project" value="UniProtKB-ARBA"/>
</dbReference>
<dbReference type="GO" id="GO:0098957">
    <property type="term" value="P:anterograde axonal transport of mitochondrion"/>
    <property type="evidence" value="ECO:0007669"/>
    <property type="project" value="UniProtKB-ARBA"/>
</dbReference>
<keyword evidence="4 9" id="KW-0547">Nucleotide-binding</keyword>
<dbReference type="PROSITE" id="PS50067">
    <property type="entry name" value="KINESIN_MOTOR_2"/>
    <property type="match status" value="1"/>
</dbReference>
<evidence type="ECO:0000256" key="10">
    <source>
        <dbReference type="RuleBase" id="RU000394"/>
    </source>
</evidence>
<feature type="compositionally biased region" description="Gly residues" evidence="12">
    <location>
        <begin position="962"/>
        <end position="974"/>
    </location>
</feature>
<dbReference type="Pfam" id="PF00225">
    <property type="entry name" value="Kinesin"/>
    <property type="match status" value="1"/>
</dbReference>
<dbReference type="PRINTS" id="PR00380">
    <property type="entry name" value="KINESINHEAVY"/>
</dbReference>
<dbReference type="InterPro" id="IPR019821">
    <property type="entry name" value="Kinesin_motor_CS"/>
</dbReference>
<dbReference type="GO" id="GO:0005737">
    <property type="term" value="C:cytoplasm"/>
    <property type="evidence" value="ECO:0007669"/>
    <property type="project" value="UniProtKB-ARBA"/>
</dbReference>
<dbReference type="OrthoDB" id="3176171at2759"/>
<dbReference type="FunFam" id="3.40.850.10:FF:000067">
    <property type="entry name" value="Kinesin-like protein"/>
    <property type="match status" value="1"/>
</dbReference>
<dbReference type="GO" id="GO:0032991">
    <property type="term" value="C:protein-containing complex"/>
    <property type="evidence" value="ECO:0007669"/>
    <property type="project" value="UniProtKB-ARBA"/>
</dbReference>
<organism evidence="14">
    <name type="scientific">Amphimedon queenslandica</name>
    <name type="common">Sponge</name>
    <dbReference type="NCBI Taxonomy" id="400682"/>
    <lineage>
        <taxon>Eukaryota</taxon>
        <taxon>Metazoa</taxon>
        <taxon>Porifera</taxon>
        <taxon>Demospongiae</taxon>
        <taxon>Heteroscleromorpha</taxon>
        <taxon>Haplosclerida</taxon>
        <taxon>Niphatidae</taxon>
        <taxon>Amphimedon</taxon>
    </lineage>
</organism>
<evidence type="ECO:0000256" key="1">
    <source>
        <dbReference type="ARBA" id="ARBA00004245"/>
    </source>
</evidence>
<dbReference type="GO" id="GO:0003777">
    <property type="term" value="F:microtubule motor activity"/>
    <property type="evidence" value="ECO:0007669"/>
    <property type="project" value="InterPro"/>
</dbReference>
<dbReference type="AlphaFoldDB" id="A0A1X7VQF3"/>
<name>A0A1X7VQF3_AMPQE</name>
<keyword evidence="3 10" id="KW-0493">Microtubule</keyword>
<reference evidence="15" key="1">
    <citation type="journal article" date="2010" name="Nature">
        <title>The Amphimedon queenslandica genome and the evolution of animal complexity.</title>
        <authorList>
            <person name="Srivastava M."/>
            <person name="Simakov O."/>
            <person name="Chapman J."/>
            <person name="Fahey B."/>
            <person name="Gauthier M.E."/>
            <person name="Mitros T."/>
            <person name="Richards G.S."/>
            <person name="Conaco C."/>
            <person name="Dacre M."/>
            <person name="Hellsten U."/>
            <person name="Larroux C."/>
            <person name="Putnam N.H."/>
            <person name="Stanke M."/>
            <person name="Adamska M."/>
            <person name="Darling A."/>
            <person name="Degnan S.M."/>
            <person name="Oakley T.H."/>
            <person name="Plachetzki D.C."/>
            <person name="Zhai Y."/>
            <person name="Adamski M."/>
            <person name="Calcino A."/>
            <person name="Cummins S.F."/>
            <person name="Goodstein D.M."/>
            <person name="Harris C."/>
            <person name="Jackson D.J."/>
            <person name="Leys S.P."/>
            <person name="Shu S."/>
            <person name="Woodcroft B.J."/>
            <person name="Vervoort M."/>
            <person name="Kosik K.S."/>
            <person name="Manning G."/>
            <person name="Degnan B.M."/>
            <person name="Rokhsar D.S."/>
        </authorList>
    </citation>
    <scope>NUCLEOTIDE SEQUENCE [LARGE SCALE GENOMIC DNA]</scope>
</reference>
<evidence type="ECO:0000256" key="4">
    <source>
        <dbReference type="ARBA" id="ARBA00022741"/>
    </source>
</evidence>
<dbReference type="GO" id="GO:0007292">
    <property type="term" value="P:female gamete generation"/>
    <property type="evidence" value="ECO:0007669"/>
    <property type="project" value="UniProtKB-ARBA"/>
</dbReference>
<dbReference type="EnsemblMetazoa" id="Aqu2.1.42070_001">
    <property type="protein sequence ID" value="Aqu2.1.42070_001"/>
    <property type="gene ID" value="Aqu2.1.42070"/>
</dbReference>
<dbReference type="SMART" id="SM00129">
    <property type="entry name" value="KISc"/>
    <property type="match status" value="1"/>
</dbReference>
<evidence type="ECO:0000256" key="8">
    <source>
        <dbReference type="ARBA" id="ARBA00023212"/>
    </source>
</evidence>
<feature type="coiled-coil region" evidence="11">
    <location>
        <begin position="418"/>
        <end position="529"/>
    </location>
</feature>
<dbReference type="PROSITE" id="PS00411">
    <property type="entry name" value="KINESIN_MOTOR_1"/>
    <property type="match status" value="1"/>
</dbReference>
<protein>
    <recommendedName>
        <fullName evidence="10">Kinesin-like protein</fullName>
    </recommendedName>
</protein>
<feature type="region of interest" description="Disordered" evidence="12">
    <location>
        <begin position="385"/>
        <end position="413"/>
    </location>
</feature>
<comment type="similarity">
    <text evidence="9 10">Belongs to the TRAFAC class myosin-kinesin ATPase superfamily. Kinesin family.</text>
</comment>
<keyword evidence="15" id="KW-1185">Reference proteome</keyword>
<keyword evidence="8" id="KW-0206">Cytoskeleton</keyword>
<feature type="domain" description="Kinesin motor" evidence="13">
    <location>
        <begin position="7"/>
        <end position="325"/>
    </location>
</feature>
<proteinExistence type="inferred from homology"/>
<dbReference type="FunCoup" id="A0A1X7VQF3">
    <property type="interactions" value="790"/>
</dbReference>
<feature type="coiled-coil region" evidence="11">
    <location>
        <begin position="608"/>
        <end position="768"/>
    </location>
</feature>
<keyword evidence="2" id="KW-0963">Cytoplasm</keyword>
<evidence type="ECO:0000256" key="2">
    <source>
        <dbReference type="ARBA" id="ARBA00022490"/>
    </source>
</evidence>
<feature type="region of interest" description="Disordered" evidence="12">
    <location>
        <begin position="952"/>
        <end position="974"/>
    </location>
</feature>
<dbReference type="GO" id="GO:0005874">
    <property type="term" value="C:microtubule"/>
    <property type="evidence" value="ECO:0007669"/>
    <property type="project" value="UniProtKB-KW"/>
</dbReference>
<dbReference type="STRING" id="400682.A0A1X7VQF3"/>
<dbReference type="InterPro" id="IPR027640">
    <property type="entry name" value="Kinesin-like_fam"/>
</dbReference>
<dbReference type="GO" id="GO:0005524">
    <property type="term" value="F:ATP binding"/>
    <property type="evidence" value="ECO:0007669"/>
    <property type="project" value="UniProtKB-UniRule"/>
</dbReference>
<dbReference type="InterPro" id="IPR001752">
    <property type="entry name" value="Kinesin_motor_dom"/>
</dbReference>
<dbReference type="Gene3D" id="3.40.850.10">
    <property type="entry name" value="Kinesin motor domain"/>
    <property type="match status" value="1"/>
</dbReference>
<keyword evidence="7 9" id="KW-0505">Motor protein</keyword>
<feature type="binding site" evidence="9">
    <location>
        <begin position="84"/>
        <end position="91"/>
    </location>
    <ligand>
        <name>ATP</name>
        <dbReference type="ChEBI" id="CHEBI:30616"/>
    </ligand>
</feature>
<dbReference type="CDD" id="cd01369">
    <property type="entry name" value="KISc_KHC_KIF5"/>
    <property type="match status" value="1"/>
</dbReference>
<dbReference type="Proteomes" id="UP000007879">
    <property type="component" value="Unassembled WGS sequence"/>
</dbReference>
<dbReference type="EnsemblMetazoa" id="XM_020001321.1">
    <property type="protein sequence ID" value="XP_019856880.1"/>
    <property type="gene ID" value="LOC100635976"/>
</dbReference>
<evidence type="ECO:0000256" key="7">
    <source>
        <dbReference type="ARBA" id="ARBA00023175"/>
    </source>
</evidence>
<keyword evidence="6 11" id="KW-0175">Coiled coil</keyword>
<evidence type="ECO:0000313" key="15">
    <source>
        <dbReference type="Proteomes" id="UP000007879"/>
    </source>
</evidence>
<accession>A0A1X7VQF3</accession>
<dbReference type="PANTHER" id="PTHR47968">
    <property type="entry name" value="CENTROMERE PROTEIN E"/>
    <property type="match status" value="1"/>
</dbReference>
<evidence type="ECO:0000256" key="11">
    <source>
        <dbReference type="SAM" id="Coils"/>
    </source>
</evidence>
<dbReference type="GO" id="GO:0008017">
    <property type="term" value="F:microtubule binding"/>
    <property type="evidence" value="ECO:0007669"/>
    <property type="project" value="InterPro"/>
</dbReference>
<dbReference type="InterPro" id="IPR027417">
    <property type="entry name" value="P-loop_NTPase"/>
</dbReference>
<dbReference type="Gene3D" id="6.10.250.1590">
    <property type="match status" value="1"/>
</dbReference>
<evidence type="ECO:0000313" key="14">
    <source>
        <dbReference type="EnsemblMetazoa" id="Aqu2.1.42070_001"/>
    </source>
</evidence>
<evidence type="ECO:0000256" key="12">
    <source>
        <dbReference type="SAM" id="MobiDB-lite"/>
    </source>
</evidence>
<dbReference type="eggNOG" id="KOG0240">
    <property type="taxonomic scope" value="Eukaryota"/>
</dbReference>
<dbReference type="PANTHER" id="PTHR47968:SF36">
    <property type="entry name" value="KINESIN HEAVY CHAIN ISOFORM X1"/>
    <property type="match status" value="1"/>
</dbReference>
<dbReference type="KEGG" id="aqu:100635976"/>
<comment type="subcellular location">
    <subcellularLocation>
        <location evidence="1">Cytoplasm</location>
        <location evidence="1">Cytoskeleton</location>
    </subcellularLocation>
</comment>
<evidence type="ECO:0000256" key="3">
    <source>
        <dbReference type="ARBA" id="ARBA00022701"/>
    </source>
</evidence>